<keyword evidence="1 2" id="KW-0732">Signal</keyword>
<comment type="caution">
    <text evidence="4">The sequence shown here is derived from an EMBL/GenBank/DDBJ whole genome shotgun (WGS) entry which is preliminary data.</text>
</comment>
<dbReference type="NCBIfam" id="TIGR04183">
    <property type="entry name" value="Por_Secre_tail"/>
    <property type="match status" value="1"/>
</dbReference>
<dbReference type="Pfam" id="PF18962">
    <property type="entry name" value="Por_Secre_tail"/>
    <property type="match status" value="1"/>
</dbReference>
<name>A0ABS4BZ90_9FLAO</name>
<evidence type="ECO:0000256" key="1">
    <source>
        <dbReference type="ARBA" id="ARBA00022729"/>
    </source>
</evidence>
<feature type="chain" id="PRO_5047172452" evidence="2">
    <location>
        <begin position="23"/>
        <end position="308"/>
    </location>
</feature>
<organism evidence="4 5">
    <name type="scientific">Mariniflexile gromovii</name>
    <dbReference type="NCBI Taxonomy" id="362523"/>
    <lineage>
        <taxon>Bacteria</taxon>
        <taxon>Pseudomonadati</taxon>
        <taxon>Bacteroidota</taxon>
        <taxon>Flavobacteriia</taxon>
        <taxon>Flavobacteriales</taxon>
        <taxon>Flavobacteriaceae</taxon>
        <taxon>Mariniflexile</taxon>
    </lineage>
</organism>
<protein>
    <submittedName>
        <fullName evidence="4">T9SS type A sorting domain-containing protein</fullName>
    </submittedName>
</protein>
<feature type="domain" description="Secretion system C-terminal sorting" evidence="3">
    <location>
        <begin position="236"/>
        <end position="306"/>
    </location>
</feature>
<reference evidence="4 5" key="1">
    <citation type="submission" date="2021-04" db="EMBL/GenBank/DDBJ databases">
        <title>Mariniflexile gromovii gen. nov., sp. nov., a gliding bacterium isolated from the sea urchin Strongylocentrotus intermedius.</title>
        <authorList>
            <person name="Ko S."/>
            <person name="Le V."/>
            <person name="Ahn C.-Y."/>
            <person name="Oh H.-M."/>
        </authorList>
    </citation>
    <scope>NUCLEOTIDE SEQUENCE [LARGE SCALE GENOMIC DNA]</scope>
    <source>
        <strain evidence="4 5">KCTC 12570</strain>
    </source>
</reference>
<dbReference type="Proteomes" id="UP000670776">
    <property type="component" value="Unassembled WGS sequence"/>
</dbReference>
<dbReference type="InterPro" id="IPR026444">
    <property type="entry name" value="Secre_tail"/>
</dbReference>
<dbReference type="RefSeq" id="WP_209656332.1">
    <property type="nucleotide sequence ID" value="NZ_JAGJCB010000021.1"/>
</dbReference>
<proteinExistence type="predicted"/>
<sequence>MQKKLQFLLAATMLCTANLISAQGGINHVFTDFGGWIVGNNPERTNPAGGTIPAGTSAVSGGHLNVTMGGQSEPFTGSYRSDVKFDITNGGGTSSYTINSNTDKILAIKFIGDRVAAGTFKLEMYNLTAGAWMNNSGSRYTAAGTTTTAAGNKIYYFDFSTDANFTAGNIAISRINFTIADNPNGGSFVVDWIASFADIAALEAYKEAKDDGTSDTEGSLTLGIDDVVTKNNAFKIYPNPSTNNSFNIELEKSYSKSTATVKVYNLLGSVILSKTVNTNVKKTTINHNLNPGMYIVQVDTTSTKLVVK</sequence>
<evidence type="ECO:0000313" key="4">
    <source>
        <dbReference type="EMBL" id="MBP0905366.1"/>
    </source>
</evidence>
<evidence type="ECO:0000313" key="5">
    <source>
        <dbReference type="Proteomes" id="UP000670776"/>
    </source>
</evidence>
<accession>A0ABS4BZ90</accession>
<dbReference type="EMBL" id="JAGJCB010000021">
    <property type="protein sequence ID" value="MBP0905366.1"/>
    <property type="molecule type" value="Genomic_DNA"/>
</dbReference>
<keyword evidence="5" id="KW-1185">Reference proteome</keyword>
<feature type="signal peptide" evidence="2">
    <location>
        <begin position="1"/>
        <end position="22"/>
    </location>
</feature>
<gene>
    <name evidence="4" type="ORF">J8H85_16150</name>
</gene>
<evidence type="ECO:0000256" key="2">
    <source>
        <dbReference type="SAM" id="SignalP"/>
    </source>
</evidence>
<evidence type="ECO:0000259" key="3">
    <source>
        <dbReference type="Pfam" id="PF18962"/>
    </source>
</evidence>